<dbReference type="GeneID" id="70239704"/>
<organism evidence="1 2">
    <name type="scientific">Talaromyces proteolyticus</name>
    <dbReference type="NCBI Taxonomy" id="1131652"/>
    <lineage>
        <taxon>Eukaryota</taxon>
        <taxon>Fungi</taxon>
        <taxon>Dikarya</taxon>
        <taxon>Ascomycota</taxon>
        <taxon>Pezizomycotina</taxon>
        <taxon>Eurotiomycetes</taxon>
        <taxon>Eurotiomycetidae</taxon>
        <taxon>Eurotiales</taxon>
        <taxon>Trichocomaceae</taxon>
        <taxon>Talaromyces</taxon>
        <taxon>Talaromyces sect. Bacilispori</taxon>
    </lineage>
</organism>
<evidence type="ECO:0000313" key="2">
    <source>
        <dbReference type="Proteomes" id="UP001201262"/>
    </source>
</evidence>
<dbReference type="RefSeq" id="XP_046074642.1">
    <property type="nucleotide sequence ID" value="XM_046209417.1"/>
</dbReference>
<keyword evidence="2" id="KW-1185">Reference proteome</keyword>
<dbReference type="CDD" id="cd12148">
    <property type="entry name" value="fungal_TF_MHR"/>
    <property type="match status" value="1"/>
</dbReference>
<proteinExistence type="predicted"/>
<sequence length="385" mass="43001">MTKLWLTICVLDNRHSAVVGTQPDCDARAIMLERISFTPYLPVHFDLSIAQRLNCVMEVMSKSSEHQIINVSVIKGLSIQLAAIAKLGQETRKFDPLCCGNSLVSISRSVGTLHLLYCHCTLMATMPILIEFVKKLVNEGDEYLESQDVLLEATYSMVRTSANAASLSLNILYALHEQSLLEVFMFRDLEICFLSALTLFLANTIIPDATDPYFIDIAKLILQDMSQAGNYPAAALLYELGKLSESILNLRIAPPMHSGESSGSSKVSKTITIIRDGQRLNEAIFNVIIINPRYHHSSSLETGTLTDYAFKTGNHRNCEHDSFSTTSPAETLRQELFKQTEPAESTLPMASVSYTQDQIYMHDFDPLASWVTFDNSDLEWLDTVQ</sequence>
<dbReference type="EMBL" id="JAJTJA010000004">
    <property type="protein sequence ID" value="KAH8700936.1"/>
    <property type="molecule type" value="Genomic_DNA"/>
</dbReference>
<dbReference type="AlphaFoldDB" id="A0AAD4KVV2"/>
<comment type="caution">
    <text evidence="1">The sequence shown here is derived from an EMBL/GenBank/DDBJ whole genome shotgun (WGS) entry which is preliminary data.</text>
</comment>
<protein>
    <submittedName>
        <fullName evidence="1">Uncharacterized protein</fullName>
    </submittedName>
</protein>
<gene>
    <name evidence="1" type="ORF">BGW36DRAFT_138353</name>
</gene>
<evidence type="ECO:0000313" key="1">
    <source>
        <dbReference type="EMBL" id="KAH8700936.1"/>
    </source>
</evidence>
<name>A0AAD4KVV2_9EURO</name>
<reference evidence="1" key="1">
    <citation type="submission" date="2021-12" db="EMBL/GenBank/DDBJ databases">
        <title>Convergent genome expansion in fungi linked to evolution of root-endophyte symbiosis.</title>
        <authorList>
            <consortium name="DOE Joint Genome Institute"/>
            <person name="Ke Y.-H."/>
            <person name="Bonito G."/>
            <person name="Liao H.-L."/>
            <person name="Looney B."/>
            <person name="Rojas-Flechas A."/>
            <person name="Nash J."/>
            <person name="Hameed K."/>
            <person name="Schadt C."/>
            <person name="Martin F."/>
            <person name="Crous P.W."/>
            <person name="Miettinen O."/>
            <person name="Magnuson J.K."/>
            <person name="Labbe J."/>
            <person name="Jacobson D."/>
            <person name="Doktycz M.J."/>
            <person name="Veneault-Fourrey C."/>
            <person name="Kuo A."/>
            <person name="Mondo S."/>
            <person name="Calhoun S."/>
            <person name="Riley R."/>
            <person name="Ohm R."/>
            <person name="LaButti K."/>
            <person name="Andreopoulos B."/>
            <person name="Pangilinan J."/>
            <person name="Nolan M."/>
            <person name="Tritt A."/>
            <person name="Clum A."/>
            <person name="Lipzen A."/>
            <person name="Daum C."/>
            <person name="Barry K."/>
            <person name="Grigoriev I.V."/>
            <person name="Vilgalys R."/>
        </authorList>
    </citation>
    <scope>NUCLEOTIDE SEQUENCE</scope>
    <source>
        <strain evidence="1">PMI_201</strain>
    </source>
</reference>
<dbReference type="Proteomes" id="UP001201262">
    <property type="component" value="Unassembled WGS sequence"/>
</dbReference>
<accession>A0AAD4KVV2</accession>